<accession>A0ABQ9YPS5</accession>
<reference evidence="1 2" key="1">
    <citation type="journal article" date="2023" name="Nucleic Acids Res.">
        <title>The hologenome of Daphnia magna reveals possible DNA methylation and microbiome-mediated evolution of the host genome.</title>
        <authorList>
            <person name="Chaturvedi A."/>
            <person name="Li X."/>
            <person name="Dhandapani V."/>
            <person name="Marshall H."/>
            <person name="Kissane S."/>
            <person name="Cuenca-Cambronero M."/>
            <person name="Asole G."/>
            <person name="Calvet F."/>
            <person name="Ruiz-Romero M."/>
            <person name="Marangio P."/>
            <person name="Guigo R."/>
            <person name="Rago D."/>
            <person name="Mirbahai L."/>
            <person name="Eastwood N."/>
            <person name="Colbourne J.K."/>
            <person name="Zhou J."/>
            <person name="Mallon E."/>
            <person name="Orsini L."/>
        </authorList>
    </citation>
    <scope>NUCLEOTIDE SEQUENCE [LARGE SCALE GENOMIC DNA]</scope>
    <source>
        <strain evidence="1">LRV0_1</strain>
    </source>
</reference>
<protein>
    <submittedName>
        <fullName evidence="1">Uncharacterized protein</fullName>
    </submittedName>
</protein>
<comment type="caution">
    <text evidence="1">The sequence shown here is derived from an EMBL/GenBank/DDBJ whole genome shotgun (WGS) entry which is preliminary data.</text>
</comment>
<organism evidence="1 2">
    <name type="scientific">Daphnia magna</name>
    <dbReference type="NCBI Taxonomy" id="35525"/>
    <lineage>
        <taxon>Eukaryota</taxon>
        <taxon>Metazoa</taxon>
        <taxon>Ecdysozoa</taxon>
        <taxon>Arthropoda</taxon>
        <taxon>Crustacea</taxon>
        <taxon>Branchiopoda</taxon>
        <taxon>Diplostraca</taxon>
        <taxon>Cladocera</taxon>
        <taxon>Anomopoda</taxon>
        <taxon>Daphniidae</taxon>
        <taxon>Daphnia</taxon>
    </lineage>
</organism>
<sequence>MKLPLEWEEASVFLSNRKGQIYLNFELESVSSNIYNMSLCTFLQPLDLILKNALGKSAIDLVPSFFCFALKKTSDCG</sequence>
<name>A0ABQ9YPS5_9CRUS</name>
<evidence type="ECO:0000313" key="2">
    <source>
        <dbReference type="Proteomes" id="UP001234178"/>
    </source>
</evidence>
<dbReference type="Proteomes" id="UP001234178">
    <property type="component" value="Unassembled WGS sequence"/>
</dbReference>
<proteinExistence type="predicted"/>
<gene>
    <name evidence="1" type="ORF">OUZ56_004440</name>
</gene>
<dbReference type="EMBL" id="JAOYFB010000001">
    <property type="protein sequence ID" value="KAK4002628.1"/>
    <property type="molecule type" value="Genomic_DNA"/>
</dbReference>
<keyword evidence="2" id="KW-1185">Reference proteome</keyword>
<evidence type="ECO:0000313" key="1">
    <source>
        <dbReference type="EMBL" id="KAK4002628.1"/>
    </source>
</evidence>